<evidence type="ECO:0000313" key="2">
    <source>
        <dbReference type="Proteomes" id="UP001054945"/>
    </source>
</evidence>
<sequence>MVPLSWLFSPRVVFEFASRKKIEGVLGAAEKIFFWALTRGDKRMILNVVFVRGGDVCFEILGCRRLFNVPLSNLIKWLRLSWLFPPSRVRVCFSQGNRRLFLGAAEKIFFWALTRGDKRRIKTFVFVRGVVGFEIFVVVSMRLKVAVSKSLKETVHNRLSTKHLFFFFPLPGVRG</sequence>
<name>A0AAV4NH97_CAEEX</name>
<protein>
    <submittedName>
        <fullName evidence="1">Uncharacterized protein</fullName>
    </submittedName>
</protein>
<proteinExistence type="predicted"/>
<keyword evidence="2" id="KW-1185">Reference proteome</keyword>
<organism evidence="1 2">
    <name type="scientific">Caerostris extrusa</name>
    <name type="common">Bark spider</name>
    <name type="synonym">Caerostris bankana</name>
    <dbReference type="NCBI Taxonomy" id="172846"/>
    <lineage>
        <taxon>Eukaryota</taxon>
        <taxon>Metazoa</taxon>
        <taxon>Ecdysozoa</taxon>
        <taxon>Arthropoda</taxon>
        <taxon>Chelicerata</taxon>
        <taxon>Arachnida</taxon>
        <taxon>Araneae</taxon>
        <taxon>Araneomorphae</taxon>
        <taxon>Entelegynae</taxon>
        <taxon>Araneoidea</taxon>
        <taxon>Araneidae</taxon>
        <taxon>Caerostris</taxon>
    </lineage>
</organism>
<accession>A0AAV4NH97</accession>
<comment type="caution">
    <text evidence="1">The sequence shown here is derived from an EMBL/GenBank/DDBJ whole genome shotgun (WGS) entry which is preliminary data.</text>
</comment>
<reference evidence="1 2" key="1">
    <citation type="submission" date="2021-06" db="EMBL/GenBank/DDBJ databases">
        <title>Caerostris extrusa draft genome.</title>
        <authorList>
            <person name="Kono N."/>
            <person name="Arakawa K."/>
        </authorList>
    </citation>
    <scope>NUCLEOTIDE SEQUENCE [LARGE SCALE GENOMIC DNA]</scope>
</reference>
<dbReference type="EMBL" id="BPLR01020815">
    <property type="protein sequence ID" value="GIX82829.1"/>
    <property type="molecule type" value="Genomic_DNA"/>
</dbReference>
<dbReference type="AlphaFoldDB" id="A0AAV4NH97"/>
<dbReference type="Proteomes" id="UP001054945">
    <property type="component" value="Unassembled WGS sequence"/>
</dbReference>
<gene>
    <name evidence="1" type="ORF">CEXT_509881</name>
</gene>
<evidence type="ECO:0000313" key="1">
    <source>
        <dbReference type="EMBL" id="GIX82829.1"/>
    </source>
</evidence>